<dbReference type="PIRSF" id="PIRSF006278">
    <property type="entry name" value="ACCD_DCysDesulf"/>
    <property type="match status" value="1"/>
</dbReference>
<evidence type="ECO:0000256" key="5">
    <source>
        <dbReference type="PIRSR" id="PIRSR006278-2"/>
    </source>
</evidence>
<dbReference type="Gene3D" id="3.40.50.1100">
    <property type="match status" value="2"/>
</dbReference>
<keyword evidence="8" id="KW-1185">Reference proteome</keyword>
<sequence length="328" mass="34375">MNSWAQRLDALPRLGLVETPTPLEPSRRQSRLWFKRDDLIAAGFGGNKVRALDLVVADARRLGADTLVTGAGPLSNHVRATAAVASLSGLACRAVYWGAPPQRVQGNHRLAALFGAEIHFTGESDRASVDAVLELKARETTARGGAPYIIPRGGACPLAALAHLRAVQETLAQCAARGVAPACVAMAVGGGATLAGWWLGAALLGASWRIDAFSVSRPAAEARMRARRLAQEAADIIGARAPLDDVELCLFDDVIGAGYGLPSQEGGQAIREMARAESILLDPIYTGKAMAGWLARRAHGEHAARGDSLFLHTGGAPALFTDAAQEDA</sequence>
<evidence type="ECO:0000256" key="1">
    <source>
        <dbReference type="ARBA" id="ARBA00001933"/>
    </source>
</evidence>
<organism evidence="7 8">
    <name type="scientific">Methylocystis echinoides</name>
    <dbReference type="NCBI Taxonomy" id="29468"/>
    <lineage>
        <taxon>Bacteria</taxon>
        <taxon>Pseudomonadati</taxon>
        <taxon>Pseudomonadota</taxon>
        <taxon>Alphaproteobacteria</taxon>
        <taxon>Hyphomicrobiales</taxon>
        <taxon>Methylocystaceae</taxon>
        <taxon>Methylocystis</taxon>
    </lineage>
</organism>
<dbReference type="PANTHER" id="PTHR43780:SF2">
    <property type="entry name" value="1-AMINOCYCLOPROPANE-1-CARBOXYLATE DEAMINASE-RELATED"/>
    <property type="match status" value="1"/>
</dbReference>
<dbReference type="EMBL" id="BSEC01000001">
    <property type="protein sequence ID" value="GLI93065.1"/>
    <property type="molecule type" value="Genomic_DNA"/>
</dbReference>
<dbReference type="Proteomes" id="UP001144323">
    <property type="component" value="Unassembled WGS sequence"/>
</dbReference>
<dbReference type="InterPro" id="IPR036052">
    <property type="entry name" value="TrpB-like_PALP_sf"/>
</dbReference>
<comment type="caution">
    <text evidence="7">The sequence shown here is derived from an EMBL/GenBank/DDBJ whole genome shotgun (WGS) entry which is preliminary data.</text>
</comment>
<evidence type="ECO:0000259" key="6">
    <source>
        <dbReference type="Pfam" id="PF00291"/>
    </source>
</evidence>
<feature type="active site" description="Nucleophile" evidence="4">
    <location>
        <position position="75"/>
    </location>
</feature>
<evidence type="ECO:0000256" key="2">
    <source>
        <dbReference type="ARBA" id="ARBA00008639"/>
    </source>
</evidence>
<dbReference type="RefSeq" id="WP_281802657.1">
    <property type="nucleotide sequence ID" value="NZ_BSEC01000001.1"/>
</dbReference>
<protein>
    <submittedName>
        <fullName evidence="7">D-cysteine desulfhydrase</fullName>
    </submittedName>
</protein>
<keyword evidence="3 5" id="KW-0663">Pyridoxal phosphate</keyword>
<dbReference type="InterPro" id="IPR001926">
    <property type="entry name" value="TrpB-like_PALP"/>
</dbReference>
<dbReference type="GO" id="GO:0019148">
    <property type="term" value="F:D-cysteine desulfhydrase activity"/>
    <property type="evidence" value="ECO:0007669"/>
    <property type="project" value="TreeGrafter"/>
</dbReference>
<evidence type="ECO:0000313" key="8">
    <source>
        <dbReference type="Proteomes" id="UP001144323"/>
    </source>
</evidence>
<comment type="cofactor">
    <cofactor evidence="1">
        <name>pyridoxal 5'-phosphate</name>
        <dbReference type="ChEBI" id="CHEBI:597326"/>
    </cofactor>
</comment>
<comment type="similarity">
    <text evidence="2">Belongs to the ACC deaminase/D-cysteine desulfhydrase family.</text>
</comment>
<proteinExistence type="inferred from homology"/>
<feature type="modified residue" description="N6-(pyridoxal phosphate)lysine" evidence="5">
    <location>
        <position position="48"/>
    </location>
</feature>
<reference evidence="7" key="1">
    <citation type="journal article" date="2023" name="Int. J. Syst. Evol. Microbiol.">
        <title>Methylocystis iwaonis sp. nov., a type II methane-oxidizing bacterium from surface soil of a rice paddy field in Japan, and emended description of the genus Methylocystis (ex Whittenbury et al. 1970) Bowman et al. 1993.</title>
        <authorList>
            <person name="Kaise H."/>
            <person name="Sawadogo J.B."/>
            <person name="Alam M.S."/>
            <person name="Ueno C."/>
            <person name="Dianou D."/>
            <person name="Shinjo R."/>
            <person name="Asakawa S."/>
        </authorList>
    </citation>
    <scope>NUCLEOTIDE SEQUENCE</scope>
    <source>
        <strain evidence="7">LMG27198</strain>
    </source>
</reference>
<dbReference type="AlphaFoldDB" id="A0A9W6LRX1"/>
<accession>A0A9W6LRX1</accession>
<dbReference type="Pfam" id="PF00291">
    <property type="entry name" value="PALP"/>
    <property type="match status" value="1"/>
</dbReference>
<evidence type="ECO:0000313" key="7">
    <source>
        <dbReference type="EMBL" id="GLI93065.1"/>
    </source>
</evidence>
<name>A0A9W6LRX1_9HYPH</name>
<feature type="domain" description="Tryptophan synthase beta chain-like PALP" evidence="6">
    <location>
        <begin position="17"/>
        <end position="314"/>
    </location>
</feature>
<evidence type="ECO:0000256" key="3">
    <source>
        <dbReference type="ARBA" id="ARBA00022898"/>
    </source>
</evidence>
<gene>
    <name evidence="7" type="primary">dcyD</name>
    <name evidence="7" type="ORF">LMG27198_20570</name>
</gene>
<dbReference type="SUPFAM" id="SSF53686">
    <property type="entry name" value="Tryptophan synthase beta subunit-like PLP-dependent enzymes"/>
    <property type="match status" value="1"/>
</dbReference>
<dbReference type="InterPro" id="IPR027278">
    <property type="entry name" value="ACCD_DCysDesulf"/>
</dbReference>
<dbReference type="PANTHER" id="PTHR43780">
    <property type="entry name" value="1-AMINOCYCLOPROPANE-1-CARBOXYLATE DEAMINASE-RELATED"/>
    <property type="match status" value="1"/>
</dbReference>
<evidence type="ECO:0000256" key="4">
    <source>
        <dbReference type="PIRSR" id="PIRSR006278-1"/>
    </source>
</evidence>